<gene>
    <name evidence="2" type="ORF">N4264_08640</name>
</gene>
<reference evidence="2" key="1">
    <citation type="submission" date="2022-09" db="EMBL/GenBank/DDBJ databases">
        <title>Tahibacter sp. nov., isolated from a fresh water.</title>
        <authorList>
            <person name="Baek J.H."/>
            <person name="Lee J.K."/>
            <person name="Kim J.M."/>
            <person name="Jeon C.O."/>
        </authorList>
    </citation>
    <scope>NUCLEOTIDE SEQUENCE</scope>
    <source>
        <strain evidence="2">W38</strain>
    </source>
</reference>
<evidence type="ECO:0000313" key="2">
    <source>
        <dbReference type="EMBL" id="UXI69682.1"/>
    </source>
</evidence>
<dbReference type="EMBL" id="CP104694">
    <property type="protein sequence ID" value="UXI69682.1"/>
    <property type="molecule type" value="Genomic_DNA"/>
</dbReference>
<dbReference type="RefSeq" id="WP_261696635.1">
    <property type="nucleotide sequence ID" value="NZ_CP104694.1"/>
</dbReference>
<keyword evidence="1" id="KW-1133">Transmembrane helix</keyword>
<protein>
    <submittedName>
        <fullName evidence="2">Prepilin-type N-terminal cleavage/methylation domain-containing protein</fullName>
    </submittedName>
</protein>
<keyword evidence="3" id="KW-1185">Reference proteome</keyword>
<feature type="transmembrane region" description="Helical" evidence="1">
    <location>
        <begin position="12"/>
        <end position="38"/>
    </location>
</feature>
<evidence type="ECO:0000313" key="3">
    <source>
        <dbReference type="Proteomes" id="UP001064632"/>
    </source>
</evidence>
<accession>A0ABY6BJN9</accession>
<keyword evidence="1" id="KW-0812">Transmembrane</keyword>
<keyword evidence="1" id="KW-0472">Membrane</keyword>
<name>A0ABY6BJN9_9GAMM</name>
<sequence>MTINPRRQTGVTLIEMMIAQVVGLIIAGSTLSFVMAGVRSNTEFVSTTRLTQELRGLMDVSTRELRRAGFDQNAYRTIGAGTTYTSPFASMQFVPTPTAGNTVASCVVLAYDSAVTTAGSGPGVLGSTERRGIRYNAANRSVEFNFGTGATPDCAAAGANYAVYPPACNAATGWCALTNPQQMEITRFELDTKDSKSIAPVGTTTPGVAIRVVTLTVAGNLPGNNQVVRTLVNEVRVRSDCTLANCTAAP</sequence>
<dbReference type="Proteomes" id="UP001064632">
    <property type="component" value="Chromosome"/>
</dbReference>
<organism evidence="2 3">
    <name type="scientific">Tahibacter amnicola</name>
    <dbReference type="NCBI Taxonomy" id="2976241"/>
    <lineage>
        <taxon>Bacteria</taxon>
        <taxon>Pseudomonadati</taxon>
        <taxon>Pseudomonadota</taxon>
        <taxon>Gammaproteobacteria</taxon>
        <taxon>Lysobacterales</taxon>
        <taxon>Rhodanobacteraceae</taxon>
        <taxon>Tahibacter</taxon>
    </lineage>
</organism>
<dbReference type="InterPro" id="IPR012902">
    <property type="entry name" value="N_methyl_site"/>
</dbReference>
<proteinExistence type="predicted"/>
<evidence type="ECO:0000256" key="1">
    <source>
        <dbReference type="SAM" id="Phobius"/>
    </source>
</evidence>
<dbReference type="Pfam" id="PF07963">
    <property type="entry name" value="N_methyl"/>
    <property type="match status" value="1"/>
</dbReference>